<accession>A0ACB9HV07</accession>
<keyword evidence="2" id="KW-1185">Reference proteome</keyword>
<reference evidence="2" key="1">
    <citation type="journal article" date="2022" name="Mol. Ecol. Resour.">
        <title>The genomes of chicory, endive, great burdock and yacon provide insights into Asteraceae palaeo-polyploidization history and plant inulin production.</title>
        <authorList>
            <person name="Fan W."/>
            <person name="Wang S."/>
            <person name="Wang H."/>
            <person name="Wang A."/>
            <person name="Jiang F."/>
            <person name="Liu H."/>
            <person name="Zhao H."/>
            <person name="Xu D."/>
            <person name="Zhang Y."/>
        </authorList>
    </citation>
    <scope>NUCLEOTIDE SEQUENCE [LARGE SCALE GENOMIC DNA]</scope>
    <source>
        <strain evidence="2">cv. Yunnan</strain>
    </source>
</reference>
<evidence type="ECO:0000313" key="1">
    <source>
        <dbReference type="EMBL" id="KAI3799046.1"/>
    </source>
</evidence>
<name>A0ACB9HV07_9ASTR</name>
<protein>
    <submittedName>
        <fullName evidence="1">Uncharacterized protein</fullName>
    </submittedName>
</protein>
<dbReference type="EMBL" id="CM042028">
    <property type="protein sequence ID" value="KAI3799046.1"/>
    <property type="molecule type" value="Genomic_DNA"/>
</dbReference>
<gene>
    <name evidence="1" type="ORF">L1987_34334</name>
</gene>
<proteinExistence type="predicted"/>
<organism evidence="1 2">
    <name type="scientific">Smallanthus sonchifolius</name>
    <dbReference type="NCBI Taxonomy" id="185202"/>
    <lineage>
        <taxon>Eukaryota</taxon>
        <taxon>Viridiplantae</taxon>
        <taxon>Streptophyta</taxon>
        <taxon>Embryophyta</taxon>
        <taxon>Tracheophyta</taxon>
        <taxon>Spermatophyta</taxon>
        <taxon>Magnoliopsida</taxon>
        <taxon>eudicotyledons</taxon>
        <taxon>Gunneridae</taxon>
        <taxon>Pentapetalae</taxon>
        <taxon>asterids</taxon>
        <taxon>campanulids</taxon>
        <taxon>Asterales</taxon>
        <taxon>Asteraceae</taxon>
        <taxon>Asteroideae</taxon>
        <taxon>Heliantheae alliance</taxon>
        <taxon>Millerieae</taxon>
        <taxon>Smallanthus</taxon>
    </lineage>
</organism>
<reference evidence="1 2" key="2">
    <citation type="journal article" date="2022" name="Mol. Ecol. Resour.">
        <title>The genomes of chicory, endive, great burdock and yacon provide insights into Asteraceae paleo-polyploidization history and plant inulin production.</title>
        <authorList>
            <person name="Fan W."/>
            <person name="Wang S."/>
            <person name="Wang H."/>
            <person name="Wang A."/>
            <person name="Jiang F."/>
            <person name="Liu H."/>
            <person name="Zhao H."/>
            <person name="Xu D."/>
            <person name="Zhang Y."/>
        </authorList>
    </citation>
    <scope>NUCLEOTIDE SEQUENCE [LARGE SCALE GENOMIC DNA]</scope>
    <source>
        <strain evidence="2">cv. Yunnan</strain>
        <tissue evidence="1">Leaves</tissue>
    </source>
</reference>
<sequence>MDSKDAHAPNYNAAVLLLLIAFTATAAAADDVIEANIKPNGIDFKSSGGKPTDRYTNGRTIGDIVGEELVQQHYAVPFLDPNTTGEVILYGVNYASGGGGIMNATGRIFVSLDSEQMAYVTITDWRNGGALPLVEGADSLVSVSGDAYLKVFVSTGE</sequence>
<dbReference type="Proteomes" id="UP001056120">
    <property type="component" value="Linkage Group LG11"/>
</dbReference>
<comment type="caution">
    <text evidence="1">The sequence shown here is derived from an EMBL/GenBank/DDBJ whole genome shotgun (WGS) entry which is preliminary data.</text>
</comment>
<evidence type="ECO:0000313" key="2">
    <source>
        <dbReference type="Proteomes" id="UP001056120"/>
    </source>
</evidence>